<evidence type="ECO:0000313" key="2">
    <source>
        <dbReference type="Proteomes" id="UP000070163"/>
    </source>
</evidence>
<gene>
    <name evidence="1" type="ORF">AKJ57_02035</name>
</gene>
<proteinExistence type="predicted"/>
<reference evidence="1 2" key="1">
    <citation type="journal article" date="2016" name="Sci. Rep.">
        <title>Metabolic traits of an uncultured archaeal lineage -MSBL1- from brine pools of the Red Sea.</title>
        <authorList>
            <person name="Mwirichia R."/>
            <person name="Alam I."/>
            <person name="Rashid M."/>
            <person name="Vinu M."/>
            <person name="Ba-Alawi W."/>
            <person name="Anthony Kamau A."/>
            <person name="Kamanda Ngugi D."/>
            <person name="Goker M."/>
            <person name="Klenk H.P."/>
            <person name="Bajic V."/>
            <person name="Stingl U."/>
        </authorList>
    </citation>
    <scope>NUCLEOTIDE SEQUENCE [LARGE SCALE GENOMIC DNA]</scope>
    <source>
        <strain evidence="1">SCGC-AAA259A05</strain>
    </source>
</reference>
<keyword evidence="2" id="KW-1185">Reference proteome</keyword>
<evidence type="ECO:0000313" key="1">
    <source>
        <dbReference type="EMBL" id="KXA91190.1"/>
    </source>
</evidence>
<organism evidence="1 2">
    <name type="scientific">candidate division MSBL1 archaeon SCGC-AAA259A05</name>
    <dbReference type="NCBI Taxonomy" id="1698259"/>
    <lineage>
        <taxon>Archaea</taxon>
        <taxon>Methanobacteriati</taxon>
        <taxon>Methanobacteriota</taxon>
        <taxon>candidate division MSBL1</taxon>
    </lineage>
</organism>
<accession>A0A133UAI2</accession>
<protein>
    <submittedName>
        <fullName evidence="1">Uncharacterized protein</fullName>
    </submittedName>
</protein>
<sequence>MGESEDQKRREQEIIGKYHDKRMKEALEPLFQEFQKWKDGEVSHYELSDSIHECHKEMQRIYSIFNSSREFLMKLVEADNDMPFDRNGNRTD</sequence>
<comment type="caution">
    <text evidence="1">The sequence shown here is derived from an EMBL/GenBank/DDBJ whole genome shotgun (WGS) entry which is preliminary data.</text>
</comment>
<dbReference type="EMBL" id="LHXJ01000017">
    <property type="protein sequence ID" value="KXA91190.1"/>
    <property type="molecule type" value="Genomic_DNA"/>
</dbReference>
<dbReference type="Proteomes" id="UP000070163">
    <property type="component" value="Unassembled WGS sequence"/>
</dbReference>
<dbReference type="AlphaFoldDB" id="A0A133UAI2"/>
<name>A0A133UAI2_9EURY</name>